<dbReference type="PROSITE" id="PS50850">
    <property type="entry name" value="MFS"/>
    <property type="match status" value="1"/>
</dbReference>
<comment type="subcellular location">
    <subcellularLocation>
        <location evidence="1">Cell membrane</location>
        <topology evidence="1">Multi-pass membrane protein</topology>
    </subcellularLocation>
</comment>
<dbReference type="Pfam" id="PF07690">
    <property type="entry name" value="MFS_1"/>
    <property type="match status" value="1"/>
</dbReference>
<evidence type="ECO:0000313" key="7">
    <source>
        <dbReference type="EMBL" id="SEL34884.1"/>
    </source>
</evidence>
<dbReference type="GO" id="GO:0022857">
    <property type="term" value="F:transmembrane transporter activity"/>
    <property type="evidence" value="ECO:0007669"/>
    <property type="project" value="InterPro"/>
</dbReference>
<keyword evidence="3 5" id="KW-1133">Transmembrane helix</keyword>
<feature type="domain" description="Major facilitator superfamily (MFS) profile" evidence="6">
    <location>
        <begin position="17"/>
        <end position="395"/>
    </location>
</feature>
<feature type="transmembrane region" description="Helical" evidence="5">
    <location>
        <begin position="255"/>
        <end position="272"/>
    </location>
</feature>
<reference evidence="8" key="1">
    <citation type="submission" date="2016-10" db="EMBL/GenBank/DDBJ databases">
        <authorList>
            <person name="Varghese N."/>
            <person name="Submissions S."/>
        </authorList>
    </citation>
    <scope>NUCLEOTIDE SEQUENCE [LARGE SCALE GENOMIC DNA]</scope>
    <source>
        <strain evidence="8">DSM 44675</strain>
    </source>
</reference>
<feature type="transmembrane region" description="Helical" evidence="5">
    <location>
        <begin position="20"/>
        <end position="41"/>
    </location>
</feature>
<proteinExistence type="predicted"/>
<dbReference type="PANTHER" id="PTHR23514:SF13">
    <property type="entry name" value="INNER MEMBRANE PROTEIN YBJJ"/>
    <property type="match status" value="1"/>
</dbReference>
<evidence type="ECO:0000256" key="3">
    <source>
        <dbReference type="ARBA" id="ARBA00022989"/>
    </source>
</evidence>
<dbReference type="SUPFAM" id="SSF103473">
    <property type="entry name" value="MFS general substrate transporter"/>
    <property type="match status" value="1"/>
</dbReference>
<feature type="transmembrane region" description="Helical" evidence="5">
    <location>
        <begin position="146"/>
        <end position="167"/>
    </location>
</feature>
<accession>A0A1H7PHG9</accession>
<keyword evidence="2 5" id="KW-0812">Transmembrane</keyword>
<gene>
    <name evidence="7" type="ORF">SAMN05444583_10847</name>
</gene>
<dbReference type="CDD" id="cd17393">
    <property type="entry name" value="MFS_MosC_like"/>
    <property type="match status" value="1"/>
</dbReference>
<sequence>MRPNSPTLADPAALRRARAAIFGIFAVNGFLLAAWVVHIPAISERTGISHATLGWLLLLLAGGALVGMQVAGPLADRYGSRLMVILAGVFISFGVIGPGLATDAVWLGVALTVFGFGNGALDVSMNSQAVHAERLYRRPIMSAFHAFFSVGSVVGSLLGAAALAAGWPPLTSLTVAAAIGFVTVVGCCPFLLPHVAPDHPAQDHATRPRPAAGTSRKVLALGALAFALFLSEGAANDWSTLQVKEHLGTSDATAALAFGAFALMMTVGRFGADRVSAALGPVAVVRYGTLIAAAGIGMVVVSGWVWLTLAGWALFGLGLSGCIPQIFTAAGNLSVGSAGVNMSRVVGMGYVGLLAGPALLGWLTELMPLTATMLVPLAFVLLASRYAGQVRRSPRAPVELDARN</sequence>
<dbReference type="InterPro" id="IPR051788">
    <property type="entry name" value="MFS_Transporter"/>
</dbReference>
<evidence type="ECO:0000259" key="6">
    <source>
        <dbReference type="PROSITE" id="PS50850"/>
    </source>
</evidence>
<evidence type="ECO:0000313" key="8">
    <source>
        <dbReference type="Proteomes" id="UP000198677"/>
    </source>
</evidence>
<organism evidence="7 8">
    <name type="scientific">Rhodococcus maanshanensis</name>
    <dbReference type="NCBI Taxonomy" id="183556"/>
    <lineage>
        <taxon>Bacteria</taxon>
        <taxon>Bacillati</taxon>
        <taxon>Actinomycetota</taxon>
        <taxon>Actinomycetes</taxon>
        <taxon>Mycobacteriales</taxon>
        <taxon>Nocardiaceae</taxon>
        <taxon>Rhodococcus</taxon>
    </lineage>
</organism>
<feature type="transmembrane region" description="Helical" evidence="5">
    <location>
        <begin position="345"/>
        <end position="363"/>
    </location>
</feature>
<keyword evidence="4 5" id="KW-0472">Membrane</keyword>
<dbReference type="InterPro" id="IPR011701">
    <property type="entry name" value="MFS"/>
</dbReference>
<dbReference type="RefSeq" id="WP_072751813.1">
    <property type="nucleotide sequence ID" value="NZ_FOAW01000008.1"/>
</dbReference>
<dbReference type="InterPro" id="IPR020846">
    <property type="entry name" value="MFS_dom"/>
</dbReference>
<feature type="transmembrane region" description="Helical" evidence="5">
    <location>
        <begin position="53"/>
        <end position="75"/>
    </location>
</feature>
<name>A0A1H7PHG9_9NOCA</name>
<protein>
    <submittedName>
        <fullName evidence="7">Fucose permease</fullName>
    </submittedName>
</protein>
<feature type="transmembrane region" description="Helical" evidence="5">
    <location>
        <begin position="369"/>
        <end position="387"/>
    </location>
</feature>
<keyword evidence="8" id="KW-1185">Reference proteome</keyword>
<dbReference type="EMBL" id="FOAW01000008">
    <property type="protein sequence ID" value="SEL34884.1"/>
    <property type="molecule type" value="Genomic_DNA"/>
</dbReference>
<feature type="transmembrane region" description="Helical" evidence="5">
    <location>
        <begin position="82"/>
        <end position="100"/>
    </location>
</feature>
<feature type="transmembrane region" description="Helical" evidence="5">
    <location>
        <begin position="312"/>
        <end position="333"/>
    </location>
</feature>
<evidence type="ECO:0000256" key="4">
    <source>
        <dbReference type="ARBA" id="ARBA00023136"/>
    </source>
</evidence>
<feature type="transmembrane region" description="Helical" evidence="5">
    <location>
        <begin position="173"/>
        <end position="197"/>
    </location>
</feature>
<evidence type="ECO:0000256" key="5">
    <source>
        <dbReference type="SAM" id="Phobius"/>
    </source>
</evidence>
<feature type="transmembrane region" description="Helical" evidence="5">
    <location>
        <begin position="218"/>
        <end position="235"/>
    </location>
</feature>
<evidence type="ECO:0000256" key="2">
    <source>
        <dbReference type="ARBA" id="ARBA00022692"/>
    </source>
</evidence>
<dbReference type="InterPro" id="IPR036259">
    <property type="entry name" value="MFS_trans_sf"/>
</dbReference>
<dbReference type="Proteomes" id="UP000198677">
    <property type="component" value="Unassembled WGS sequence"/>
</dbReference>
<dbReference type="AlphaFoldDB" id="A0A1H7PHG9"/>
<dbReference type="PANTHER" id="PTHR23514">
    <property type="entry name" value="BYPASS OF STOP CODON PROTEIN 6"/>
    <property type="match status" value="1"/>
</dbReference>
<dbReference type="OrthoDB" id="151222at2"/>
<dbReference type="Gene3D" id="1.20.1250.20">
    <property type="entry name" value="MFS general substrate transporter like domains"/>
    <property type="match status" value="2"/>
</dbReference>
<evidence type="ECO:0000256" key="1">
    <source>
        <dbReference type="ARBA" id="ARBA00004651"/>
    </source>
</evidence>
<feature type="transmembrane region" description="Helical" evidence="5">
    <location>
        <begin position="284"/>
        <end position="306"/>
    </location>
</feature>
<dbReference type="GO" id="GO:0005886">
    <property type="term" value="C:plasma membrane"/>
    <property type="evidence" value="ECO:0007669"/>
    <property type="project" value="UniProtKB-SubCell"/>
</dbReference>
<feature type="transmembrane region" description="Helical" evidence="5">
    <location>
        <begin position="106"/>
        <end position="125"/>
    </location>
</feature>